<feature type="compositionally biased region" description="Polar residues" evidence="1">
    <location>
        <begin position="145"/>
        <end position="156"/>
    </location>
</feature>
<feature type="region of interest" description="Disordered" evidence="1">
    <location>
        <begin position="1"/>
        <end position="20"/>
    </location>
</feature>
<dbReference type="EMBL" id="JAPMSZ010000005">
    <property type="protein sequence ID" value="KAJ5102149.1"/>
    <property type="molecule type" value="Genomic_DNA"/>
</dbReference>
<evidence type="ECO:0000313" key="2">
    <source>
        <dbReference type="EMBL" id="KAJ5102149.1"/>
    </source>
</evidence>
<dbReference type="Proteomes" id="UP001141434">
    <property type="component" value="Unassembled WGS sequence"/>
</dbReference>
<feature type="compositionally biased region" description="Polar residues" evidence="1">
    <location>
        <begin position="230"/>
        <end position="240"/>
    </location>
</feature>
<feature type="compositionally biased region" description="Basic residues" evidence="1">
    <location>
        <begin position="268"/>
        <end position="278"/>
    </location>
</feature>
<dbReference type="AlphaFoldDB" id="A0A9W9KDA7"/>
<feature type="compositionally biased region" description="Basic and acidic residues" evidence="1">
    <location>
        <begin position="250"/>
        <end position="259"/>
    </location>
</feature>
<sequence>MNQPIESADGRGHGTNPTPIQWSEIFSRHESVLASHLELLDSVKGHIAPDGDAFRTVSTMARKTVQAMGQLKVVRKHMRTRKKATNLGRYMDLMALLDHVSRSAATSSSSGMNAHPTPTPQSTDSEATIRRKRSRADRQHAEITQPENATQPQSHPDSTDKPRAPKRKRPAAAATAASAPGEDAARNMTPSSFETEDISEEVRRRLRIKEERRRKEGGGTKSEKRKRDSLASNESASPGSTKPKKKRVRRDSDRKRDGDLAGIEADGRKKRRKSQNGS</sequence>
<reference evidence="2" key="2">
    <citation type="journal article" date="2023" name="IMA Fungus">
        <title>Comparative genomic study of the Penicillium genus elucidates a diverse pangenome and 15 lateral gene transfer events.</title>
        <authorList>
            <person name="Petersen C."/>
            <person name="Sorensen T."/>
            <person name="Nielsen M.R."/>
            <person name="Sondergaard T.E."/>
            <person name="Sorensen J.L."/>
            <person name="Fitzpatrick D.A."/>
            <person name="Frisvad J.C."/>
            <person name="Nielsen K.L."/>
        </authorList>
    </citation>
    <scope>NUCLEOTIDE SEQUENCE</scope>
    <source>
        <strain evidence="2">IBT 34128</strain>
    </source>
</reference>
<proteinExistence type="predicted"/>
<gene>
    <name evidence="2" type="ORF">NUU61_004371</name>
</gene>
<dbReference type="GeneID" id="81394121"/>
<evidence type="ECO:0000256" key="1">
    <source>
        <dbReference type="SAM" id="MobiDB-lite"/>
    </source>
</evidence>
<feature type="region of interest" description="Disordered" evidence="1">
    <location>
        <begin position="104"/>
        <end position="278"/>
    </location>
</feature>
<reference evidence="2" key="1">
    <citation type="submission" date="2022-11" db="EMBL/GenBank/DDBJ databases">
        <authorList>
            <person name="Petersen C."/>
        </authorList>
    </citation>
    <scope>NUCLEOTIDE SEQUENCE</scope>
    <source>
        <strain evidence="2">IBT 34128</strain>
    </source>
</reference>
<feature type="compositionally biased region" description="Basic and acidic residues" evidence="1">
    <location>
        <begin position="200"/>
        <end position="229"/>
    </location>
</feature>
<evidence type="ECO:0000313" key="3">
    <source>
        <dbReference type="Proteomes" id="UP001141434"/>
    </source>
</evidence>
<feature type="compositionally biased region" description="Low complexity" evidence="1">
    <location>
        <begin position="171"/>
        <end position="182"/>
    </location>
</feature>
<accession>A0A9W9KDA7</accession>
<name>A0A9W9KDA7_9EURO</name>
<dbReference type="OrthoDB" id="4509809at2759"/>
<protein>
    <submittedName>
        <fullName evidence="2">Uncharacterized protein</fullName>
    </submittedName>
</protein>
<comment type="caution">
    <text evidence="2">The sequence shown here is derived from an EMBL/GenBank/DDBJ whole genome shotgun (WGS) entry which is preliminary data.</text>
</comment>
<organism evidence="2 3">
    <name type="scientific">Penicillium alfredii</name>
    <dbReference type="NCBI Taxonomy" id="1506179"/>
    <lineage>
        <taxon>Eukaryota</taxon>
        <taxon>Fungi</taxon>
        <taxon>Dikarya</taxon>
        <taxon>Ascomycota</taxon>
        <taxon>Pezizomycotina</taxon>
        <taxon>Eurotiomycetes</taxon>
        <taxon>Eurotiomycetidae</taxon>
        <taxon>Eurotiales</taxon>
        <taxon>Aspergillaceae</taxon>
        <taxon>Penicillium</taxon>
    </lineage>
</organism>
<dbReference type="RefSeq" id="XP_056512980.1">
    <property type="nucleotide sequence ID" value="XM_056654953.1"/>
</dbReference>
<keyword evidence="3" id="KW-1185">Reference proteome</keyword>